<keyword evidence="3" id="KW-1185">Reference proteome</keyword>
<proteinExistence type="predicted"/>
<name>A0AA35PDK6_9SAUR</name>
<dbReference type="EMBL" id="OX395133">
    <property type="protein sequence ID" value="CAI5781990.1"/>
    <property type="molecule type" value="Genomic_DNA"/>
</dbReference>
<dbReference type="Proteomes" id="UP001178461">
    <property type="component" value="Chromosome 8"/>
</dbReference>
<feature type="compositionally biased region" description="Basic and acidic residues" evidence="1">
    <location>
        <begin position="53"/>
        <end position="68"/>
    </location>
</feature>
<sequence length="74" mass="8056">MIGQAELNIAFSQSLSADSSAAPPSYLLRFAPPSSNHFRTRIGPSPPARPRCHGSEQSENTGKEELNIQHKLII</sequence>
<evidence type="ECO:0000313" key="2">
    <source>
        <dbReference type="EMBL" id="CAI5781990.1"/>
    </source>
</evidence>
<reference evidence="2" key="1">
    <citation type="submission" date="2022-12" db="EMBL/GenBank/DDBJ databases">
        <authorList>
            <person name="Alioto T."/>
            <person name="Alioto T."/>
            <person name="Gomez Garrido J."/>
        </authorList>
    </citation>
    <scope>NUCLEOTIDE SEQUENCE</scope>
</reference>
<dbReference type="AlphaFoldDB" id="A0AA35PDK6"/>
<evidence type="ECO:0000313" key="3">
    <source>
        <dbReference type="Proteomes" id="UP001178461"/>
    </source>
</evidence>
<protein>
    <submittedName>
        <fullName evidence="2">Uncharacterized protein</fullName>
    </submittedName>
</protein>
<accession>A0AA35PDK6</accession>
<gene>
    <name evidence="2" type="ORF">PODLI_1B001727</name>
</gene>
<evidence type="ECO:0000256" key="1">
    <source>
        <dbReference type="SAM" id="MobiDB-lite"/>
    </source>
</evidence>
<organism evidence="2 3">
    <name type="scientific">Podarcis lilfordi</name>
    <name type="common">Lilford's wall lizard</name>
    <dbReference type="NCBI Taxonomy" id="74358"/>
    <lineage>
        <taxon>Eukaryota</taxon>
        <taxon>Metazoa</taxon>
        <taxon>Chordata</taxon>
        <taxon>Craniata</taxon>
        <taxon>Vertebrata</taxon>
        <taxon>Euteleostomi</taxon>
        <taxon>Lepidosauria</taxon>
        <taxon>Squamata</taxon>
        <taxon>Bifurcata</taxon>
        <taxon>Unidentata</taxon>
        <taxon>Episquamata</taxon>
        <taxon>Laterata</taxon>
        <taxon>Lacertibaenia</taxon>
        <taxon>Lacertidae</taxon>
        <taxon>Podarcis</taxon>
    </lineage>
</organism>
<feature type="region of interest" description="Disordered" evidence="1">
    <location>
        <begin position="33"/>
        <end position="74"/>
    </location>
</feature>